<gene>
    <name evidence="1" type="ORF">L914_21597</name>
</gene>
<dbReference type="VEuPathDB" id="FungiDB:PPTG_24232"/>
<dbReference type="EMBL" id="KI696838">
    <property type="protein sequence ID" value="ETM30729.1"/>
    <property type="molecule type" value="Genomic_DNA"/>
</dbReference>
<reference evidence="1" key="1">
    <citation type="submission" date="2013-11" db="EMBL/GenBank/DDBJ databases">
        <title>The Genome Sequence of Phytophthora parasitica IAC_01/95.</title>
        <authorList>
            <consortium name="The Broad Institute Genomics Platform"/>
            <person name="Russ C."/>
            <person name="Tyler B."/>
            <person name="Panabieres F."/>
            <person name="Shan W."/>
            <person name="Tripathy S."/>
            <person name="Grunwald N."/>
            <person name="Machado M."/>
            <person name="Johnson C.S."/>
            <person name="Arredondo F."/>
            <person name="Hong C."/>
            <person name="Coffey M."/>
            <person name="Young S.K."/>
            <person name="Zeng Q."/>
            <person name="Gargeya S."/>
            <person name="Fitzgerald M."/>
            <person name="Abouelleil A."/>
            <person name="Alvarado L."/>
            <person name="Chapman S.B."/>
            <person name="Gainer-Dewar J."/>
            <person name="Goldberg J."/>
            <person name="Griggs A."/>
            <person name="Gujja S."/>
            <person name="Hansen M."/>
            <person name="Howarth C."/>
            <person name="Imamovic A."/>
            <person name="Ireland A."/>
            <person name="Larimer J."/>
            <person name="McCowan C."/>
            <person name="Murphy C."/>
            <person name="Pearson M."/>
            <person name="Poon T.W."/>
            <person name="Priest M."/>
            <person name="Roberts A."/>
            <person name="Saif S."/>
            <person name="Shea T."/>
            <person name="Sykes S."/>
            <person name="Wortman J."/>
            <person name="Nusbaum C."/>
            <person name="Birren B."/>
        </authorList>
    </citation>
    <scope>NUCLEOTIDE SEQUENCE [LARGE SCALE GENOMIC DNA]</scope>
    <source>
        <strain evidence="1">IAC_01/95</strain>
    </source>
</reference>
<accession>W2M5F7</accession>
<proteinExistence type="predicted"/>
<organism evidence="1">
    <name type="scientific">Phytophthora nicotianae</name>
    <name type="common">Potato buckeye rot agent</name>
    <name type="synonym">Phytophthora parasitica</name>
    <dbReference type="NCBI Taxonomy" id="4792"/>
    <lineage>
        <taxon>Eukaryota</taxon>
        <taxon>Sar</taxon>
        <taxon>Stramenopiles</taxon>
        <taxon>Oomycota</taxon>
        <taxon>Peronosporomycetes</taxon>
        <taxon>Peronosporales</taxon>
        <taxon>Peronosporaceae</taxon>
        <taxon>Phytophthora</taxon>
    </lineage>
</organism>
<protein>
    <submittedName>
        <fullName evidence="1">Uncharacterized protein</fullName>
    </submittedName>
</protein>
<evidence type="ECO:0000313" key="1">
    <source>
        <dbReference type="EMBL" id="ETM30729.1"/>
    </source>
</evidence>
<name>W2M5F7_PHYNI</name>
<dbReference type="AlphaFoldDB" id="W2M5F7"/>
<sequence length="45" mass="5049">MSIGYFKDPYNVSFKPWPADVILEKDTGLLVPAIQENPLENGKRG</sequence>
<dbReference type="Proteomes" id="UP000054532">
    <property type="component" value="Unassembled WGS sequence"/>
</dbReference>